<dbReference type="AlphaFoldDB" id="A0A1Y1WSE4"/>
<accession>A0A1Y1WSE4</accession>
<feature type="compositionally biased region" description="Low complexity" evidence="1">
    <location>
        <begin position="339"/>
        <end position="354"/>
    </location>
</feature>
<keyword evidence="2" id="KW-0812">Transmembrane</keyword>
<feature type="transmembrane region" description="Helical" evidence="2">
    <location>
        <begin position="391"/>
        <end position="416"/>
    </location>
</feature>
<dbReference type="EMBL" id="MCFG01000297">
    <property type="protein sequence ID" value="ORX76460.1"/>
    <property type="molecule type" value="Genomic_DNA"/>
</dbReference>
<dbReference type="SUPFAM" id="SSF48652">
    <property type="entry name" value="Tetraspanin"/>
    <property type="match status" value="1"/>
</dbReference>
<feature type="transmembrane region" description="Helical" evidence="2">
    <location>
        <begin position="89"/>
        <end position="111"/>
    </location>
</feature>
<evidence type="ECO:0000313" key="3">
    <source>
        <dbReference type="EMBL" id="ORX76460.1"/>
    </source>
</evidence>
<reference evidence="3 4" key="1">
    <citation type="submission" date="2016-08" db="EMBL/GenBank/DDBJ databases">
        <title>A Parts List for Fungal Cellulosomes Revealed by Comparative Genomics.</title>
        <authorList>
            <consortium name="DOE Joint Genome Institute"/>
            <person name="Haitjema C.H."/>
            <person name="Gilmore S.P."/>
            <person name="Henske J.K."/>
            <person name="Solomon K.V."/>
            <person name="De Groot R."/>
            <person name="Kuo A."/>
            <person name="Mondo S.J."/>
            <person name="Salamov A.A."/>
            <person name="Labutti K."/>
            <person name="Zhao Z."/>
            <person name="Chiniquy J."/>
            <person name="Barry K."/>
            <person name="Brewer H.M."/>
            <person name="Purvine S.O."/>
            <person name="Wright A.T."/>
            <person name="Boxma B."/>
            <person name="Van Alen T."/>
            <person name="Hackstein J.H."/>
            <person name="Baker S.E."/>
            <person name="Grigoriev I.V."/>
            <person name="O'Malley M.A."/>
        </authorList>
    </citation>
    <scope>NUCLEOTIDE SEQUENCE [LARGE SCALE GENOMIC DNA]</scope>
    <source>
        <strain evidence="3 4">S4</strain>
    </source>
</reference>
<protein>
    <submittedName>
        <fullName evidence="3">Uncharacterized protein</fullName>
    </submittedName>
</protein>
<proteinExistence type="predicted"/>
<dbReference type="PANTHER" id="PTHR20916:SF18">
    <property type="entry name" value="IPT_TIG DOMAIN-CONTAINING PROTEIN"/>
    <property type="match status" value="1"/>
</dbReference>
<dbReference type="GO" id="GO:0016020">
    <property type="term" value="C:membrane"/>
    <property type="evidence" value="ECO:0007669"/>
    <property type="project" value="InterPro"/>
</dbReference>
<dbReference type="InterPro" id="IPR008952">
    <property type="entry name" value="Tetraspanin_EC2_sf"/>
</dbReference>
<comment type="caution">
    <text evidence="3">The sequence shown here is derived from an EMBL/GenBank/DDBJ whole genome shotgun (WGS) entry which is preliminary data.</text>
</comment>
<feature type="transmembrane region" description="Helical" evidence="2">
    <location>
        <begin position="157"/>
        <end position="176"/>
    </location>
</feature>
<feature type="non-terminal residue" evidence="3">
    <location>
        <position position="1"/>
    </location>
</feature>
<feature type="compositionally biased region" description="Low complexity" evidence="1">
    <location>
        <begin position="286"/>
        <end position="323"/>
    </location>
</feature>
<evidence type="ECO:0000256" key="1">
    <source>
        <dbReference type="SAM" id="MobiDB-lite"/>
    </source>
</evidence>
<keyword evidence="2" id="KW-0472">Membrane</keyword>
<dbReference type="PANTHER" id="PTHR20916">
    <property type="entry name" value="CYSTEINE AND GLYCINE-RICH PROTEIN 2 BINDING PROTEIN"/>
    <property type="match status" value="1"/>
</dbReference>
<feature type="region of interest" description="Disordered" evidence="1">
    <location>
        <begin position="279"/>
        <end position="378"/>
    </location>
</feature>
<reference evidence="3 4" key="2">
    <citation type="submission" date="2016-08" db="EMBL/GenBank/DDBJ databases">
        <title>Pervasive Adenine N6-methylation of Active Genes in Fungi.</title>
        <authorList>
            <consortium name="DOE Joint Genome Institute"/>
            <person name="Mondo S.J."/>
            <person name="Dannebaum R.O."/>
            <person name="Kuo R.C."/>
            <person name="Labutti K."/>
            <person name="Haridas S."/>
            <person name="Kuo A."/>
            <person name="Salamov A."/>
            <person name="Ahrendt S.R."/>
            <person name="Lipzen A."/>
            <person name="Sullivan W."/>
            <person name="Andreopoulos W.B."/>
            <person name="Clum A."/>
            <person name="Lindquist E."/>
            <person name="Daum C."/>
            <person name="Ramamoorthy G.K."/>
            <person name="Gryganskyi A."/>
            <person name="Culley D."/>
            <person name="Magnuson J.K."/>
            <person name="James T.Y."/>
            <person name="O'Malley M.A."/>
            <person name="Stajich J.E."/>
            <person name="Spatafora J.W."/>
            <person name="Visel A."/>
            <person name="Grigoriev I.V."/>
        </authorList>
    </citation>
    <scope>NUCLEOTIDE SEQUENCE [LARGE SCALE GENOMIC DNA]</scope>
    <source>
        <strain evidence="3 4">S4</strain>
    </source>
</reference>
<sequence>EYDDINELLINEDDDETYNNYSRVPTSQESDDETLDMGDNLSSNDYYLIDQEEIPFVNLWSSFSKVFIRSVLRSTRRYSTYEKEIRRNCLISLLAVIATSLIYLIIAIYTYCMDGYTMKNMHDINNYTERAIVFSSLLLIFVSCLGIIGVRFKFKPMIVLYIIMNIISFCFQYYAIKQLQDTVTHAERNLSFAWWDVYTNETKINFQREFNCCGYLDYTDNAVPIDICPESLVHRKVKIETLGPIPVMLKKGKFNKTFTIPDVGGDYFTKEELERVQIKLKDNKSNKSNNNNNNNQKGDAMMDIGIDMDLSNLNSNSNNNNNKTKMKNKSKNKNKTNKKASSNSNNNNNDNNNNNHDKEKGSNIGLRKRKDSIEKPKGCSEEITRMVEKSVGLLCILCWILSISSPFALLFSLFYCKNLELTKKSYEYF</sequence>
<evidence type="ECO:0000313" key="4">
    <source>
        <dbReference type="Proteomes" id="UP000193944"/>
    </source>
</evidence>
<evidence type="ECO:0000256" key="2">
    <source>
        <dbReference type="SAM" id="Phobius"/>
    </source>
</evidence>
<feature type="transmembrane region" description="Helical" evidence="2">
    <location>
        <begin position="131"/>
        <end position="150"/>
    </location>
</feature>
<keyword evidence="4" id="KW-1185">Reference proteome</keyword>
<keyword evidence="2" id="KW-1133">Transmembrane helix</keyword>
<organism evidence="3 4">
    <name type="scientific">Anaeromyces robustus</name>
    <dbReference type="NCBI Taxonomy" id="1754192"/>
    <lineage>
        <taxon>Eukaryota</taxon>
        <taxon>Fungi</taxon>
        <taxon>Fungi incertae sedis</taxon>
        <taxon>Chytridiomycota</taxon>
        <taxon>Chytridiomycota incertae sedis</taxon>
        <taxon>Neocallimastigomycetes</taxon>
        <taxon>Neocallimastigales</taxon>
        <taxon>Neocallimastigaceae</taxon>
        <taxon>Anaeromyces</taxon>
    </lineage>
</organism>
<dbReference type="OrthoDB" id="5845060at2759"/>
<feature type="compositionally biased region" description="Basic residues" evidence="1">
    <location>
        <begin position="324"/>
        <end position="338"/>
    </location>
</feature>
<name>A0A1Y1WSE4_9FUNG</name>
<gene>
    <name evidence="3" type="ORF">BCR32DRAFT_284132</name>
</gene>
<dbReference type="Proteomes" id="UP000193944">
    <property type="component" value="Unassembled WGS sequence"/>
</dbReference>